<reference evidence="2" key="1">
    <citation type="journal article" date="2015" name="Proc. Natl. Acad. Sci. U.S.A.">
        <title>Rhizobial peptidase HrrP cleaves host-encoded signaling peptides and mediates symbiotic compatibility.</title>
        <authorList>
            <person name="Price P.A."/>
            <person name="Tanner H.R."/>
            <person name="Dillon B.A."/>
            <person name="Shabab M."/>
            <person name="Walker G.C."/>
            <person name="Griffitts J.S."/>
        </authorList>
    </citation>
    <scope>NUCLEOTIDE SEQUENCE</scope>
    <source>
        <strain evidence="2">USDA1963</strain>
        <plasmid evidence="2">pHRB800</plasmid>
    </source>
</reference>
<accession>A0A0D4DD07</accession>
<geneLocation type="plasmid" evidence="2">
    <name>pHRB800</name>
</geneLocation>
<proteinExistence type="predicted"/>
<protein>
    <submittedName>
        <fullName evidence="2">Uncharacterized protein</fullName>
    </submittedName>
</protein>
<feature type="region of interest" description="Disordered" evidence="1">
    <location>
        <begin position="1"/>
        <end position="53"/>
    </location>
</feature>
<name>A0A0D4DD07_RHIML</name>
<evidence type="ECO:0000256" key="1">
    <source>
        <dbReference type="SAM" id="MobiDB-lite"/>
    </source>
</evidence>
<feature type="compositionally biased region" description="Basic residues" evidence="1">
    <location>
        <begin position="12"/>
        <end position="42"/>
    </location>
</feature>
<organism evidence="2">
    <name type="scientific">Rhizobium meliloti</name>
    <name type="common">Ensifer meliloti</name>
    <name type="synonym">Sinorhizobium meliloti</name>
    <dbReference type="NCBI Taxonomy" id="382"/>
    <lineage>
        <taxon>Bacteria</taxon>
        <taxon>Pseudomonadati</taxon>
        <taxon>Pseudomonadota</taxon>
        <taxon>Alphaproteobacteria</taxon>
        <taxon>Hyphomicrobiales</taxon>
        <taxon>Rhizobiaceae</taxon>
        <taxon>Sinorhizobium/Ensifer group</taxon>
        <taxon>Sinorhizobium</taxon>
    </lineage>
</organism>
<evidence type="ECO:0000313" key="2">
    <source>
        <dbReference type="EMBL" id="AJT61691.1"/>
    </source>
</evidence>
<dbReference type="EMBL" id="CP011000">
    <property type="protein sequence ID" value="AJT61691.1"/>
    <property type="molecule type" value="Genomic_DNA"/>
</dbReference>
<sequence length="91" mass="10655">MTTGADNCPTRPKSRQPRPKRKNVKPCRPRYVRYQRPPRGRNPRAGWQRLESAPTTSLLENWRHYRISVRPAVVLRRLRGLGPLPSPFRTS</sequence>
<keyword evidence="2" id="KW-0614">Plasmid</keyword>
<dbReference type="AlphaFoldDB" id="A0A0D4DD07"/>